<dbReference type="OrthoDB" id="400125at2"/>
<keyword evidence="2" id="KW-1185">Reference proteome</keyword>
<name>A0A6I6CIA7_9MOLU</name>
<dbReference type="EMBL" id="CP046276">
    <property type="protein sequence ID" value="QGS51793.1"/>
    <property type="molecule type" value="Genomic_DNA"/>
</dbReference>
<organism evidence="1 2">
    <name type="scientific">Spiroplasma tabanidicola</name>
    <dbReference type="NCBI Taxonomy" id="324079"/>
    <lineage>
        <taxon>Bacteria</taxon>
        <taxon>Bacillati</taxon>
        <taxon>Mycoplasmatota</taxon>
        <taxon>Mollicutes</taxon>
        <taxon>Entomoplasmatales</taxon>
        <taxon>Spiroplasmataceae</taxon>
        <taxon>Spiroplasma</taxon>
    </lineage>
</organism>
<accession>A0A6I6CIA7</accession>
<dbReference type="AlphaFoldDB" id="A0A6I6CIA7"/>
<evidence type="ECO:0000313" key="1">
    <source>
        <dbReference type="EMBL" id="QGS51793.1"/>
    </source>
</evidence>
<gene>
    <name evidence="1" type="ORF">STABA_v1c04300</name>
</gene>
<dbReference type="RefSeq" id="WP_156006113.1">
    <property type="nucleotide sequence ID" value="NZ_CP046276.1"/>
</dbReference>
<evidence type="ECO:0000313" key="2">
    <source>
        <dbReference type="Proteomes" id="UP000424468"/>
    </source>
</evidence>
<dbReference type="KEGG" id="stab:STABA_v1c04300"/>
<sequence length="97" mass="11178">MYFSIERNVNGNLEVEEKIIDKIVEYHITSATKGIKKVKATISMHHESILFILIKMTVTKKEDLVIDEAKIKSVIEESIKKNFLIRPKNIAFAYIKG</sequence>
<dbReference type="Proteomes" id="UP000424468">
    <property type="component" value="Chromosome"/>
</dbReference>
<reference evidence="1 2" key="1">
    <citation type="submission" date="2019-11" db="EMBL/GenBank/DDBJ databases">
        <title>Complete genome sequence of Spiroplasma tabanidicola TAUS-1 (DSM 22603).</title>
        <authorList>
            <person name="Huang C.-T."/>
            <person name="Lin Y.-C."/>
            <person name="Kuo C.-H."/>
        </authorList>
    </citation>
    <scope>NUCLEOTIDE SEQUENCE [LARGE SCALE GENOMIC DNA]</scope>
    <source>
        <strain evidence="1 2">TAUS-1</strain>
    </source>
</reference>
<protein>
    <submittedName>
        <fullName evidence="1">Uncharacterized protein</fullName>
    </submittedName>
</protein>
<proteinExistence type="predicted"/>